<dbReference type="GO" id="GO:0010020">
    <property type="term" value="P:chloroplast fission"/>
    <property type="evidence" value="ECO:0007669"/>
    <property type="project" value="InterPro"/>
</dbReference>
<dbReference type="InterPro" id="IPR038939">
    <property type="entry name" value="PDV1/PDV2"/>
</dbReference>
<dbReference type="OrthoDB" id="1892915at2759"/>
<dbReference type="STRING" id="71139.A0A059CIC0"/>
<dbReference type="EMBL" id="KK198756">
    <property type="protein sequence ID" value="KCW78142.1"/>
    <property type="molecule type" value="Genomic_DNA"/>
</dbReference>
<reference evidence="1" key="1">
    <citation type="submission" date="2013-07" db="EMBL/GenBank/DDBJ databases">
        <title>The genome of Eucalyptus grandis.</title>
        <authorList>
            <person name="Schmutz J."/>
            <person name="Hayes R."/>
            <person name="Myburg A."/>
            <person name="Tuskan G."/>
            <person name="Grattapaglia D."/>
            <person name="Rokhsar D.S."/>
        </authorList>
    </citation>
    <scope>NUCLEOTIDE SEQUENCE</scope>
    <source>
        <tissue evidence="1">Leaf extractions</tissue>
    </source>
</reference>
<dbReference type="Gramene" id="KCW78142">
    <property type="protein sequence ID" value="KCW78142"/>
    <property type="gene ID" value="EUGRSUZ_D02345"/>
</dbReference>
<dbReference type="eggNOG" id="ENOG502S19J">
    <property type="taxonomic scope" value="Eukaryota"/>
</dbReference>
<dbReference type="PANTHER" id="PTHR33600">
    <property type="entry name" value="PLASTID DIVISION PROTEIN PDV2"/>
    <property type="match status" value="1"/>
</dbReference>
<gene>
    <name evidence="1" type="ORF">EUGRSUZ_D02345</name>
</gene>
<organism evidence="1">
    <name type="scientific">Eucalyptus grandis</name>
    <name type="common">Flooded gum</name>
    <dbReference type="NCBI Taxonomy" id="71139"/>
    <lineage>
        <taxon>Eukaryota</taxon>
        <taxon>Viridiplantae</taxon>
        <taxon>Streptophyta</taxon>
        <taxon>Embryophyta</taxon>
        <taxon>Tracheophyta</taxon>
        <taxon>Spermatophyta</taxon>
        <taxon>Magnoliopsida</taxon>
        <taxon>eudicotyledons</taxon>
        <taxon>Gunneridae</taxon>
        <taxon>Pentapetalae</taxon>
        <taxon>rosids</taxon>
        <taxon>malvids</taxon>
        <taxon>Myrtales</taxon>
        <taxon>Myrtaceae</taxon>
        <taxon>Myrtoideae</taxon>
        <taxon>Eucalypteae</taxon>
        <taxon>Eucalyptus</taxon>
    </lineage>
</organism>
<name>A0A059CIC0_EUCGR</name>
<sequence>MELNGDLQGLIERAWALKDAIDGEINNSFGYCSFCSRHGHNCDIAGTAYKERERLSAIRDSLKNVESMLMYLQRLRSWQHLERHAALARLEDSRSVLLENVSQYQGRTLDVVRELNACFSDRKMVFNKIKSRDQKEKRNDNPADLKPHKRPGLGFIACCFKLLLSPWKWHEAVGIAVKLVVVSASISSTMSFISCKQQKWSSSKEFVSLRDPTEGGKDGSLVGISKRPLHVLSGRG</sequence>
<dbReference type="InParanoid" id="A0A059CIC0"/>
<dbReference type="OMA" id="LFNPWKW"/>
<evidence type="ECO:0000313" key="1">
    <source>
        <dbReference type="EMBL" id="KCW78142.1"/>
    </source>
</evidence>
<dbReference type="KEGG" id="egr:104442153"/>
<dbReference type="PANTHER" id="PTHR33600:SF5">
    <property type="entry name" value="PLASTID DIVISION PROTEIN PDV1"/>
    <property type="match status" value="1"/>
</dbReference>
<protein>
    <submittedName>
        <fullName evidence="1">Uncharacterized protein</fullName>
    </submittedName>
</protein>
<proteinExistence type="predicted"/>
<dbReference type="AlphaFoldDB" id="A0A059CIC0"/>
<accession>A0A059CIC0</accession>